<evidence type="ECO:0000313" key="2">
    <source>
        <dbReference type="Proteomes" id="UP000807025"/>
    </source>
</evidence>
<gene>
    <name evidence="1" type="ORF">BDN71DRAFT_1432221</name>
</gene>
<keyword evidence="2" id="KW-1185">Reference proteome</keyword>
<dbReference type="OrthoDB" id="3025614at2759"/>
<accession>A0A9P6DFL9</accession>
<name>A0A9P6DFL9_PLEER</name>
<dbReference type="AlphaFoldDB" id="A0A9P6DFL9"/>
<dbReference type="Proteomes" id="UP000807025">
    <property type="component" value="Unassembled WGS sequence"/>
</dbReference>
<evidence type="ECO:0000313" key="1">
    <source>
        <dbReference type="EMBL" id="KAF9493885.1"/>
    </source>
</evidence>
<sequence>MYSRQTLDYVSNMLLPSDRNMAKVQLSKTLPSVDRMACTLGLFSALAPLNPVLTEFGIGNNPNTSATVTEYKYDTLENCNVNCDEIHCASGSFLSLGASMNVVTADFSTTEGPNMPTLVRKYEYQPSEGSDNDSKMESDDEEGWATAMLEEDTDREDGGWFTAVSHFSNVGDMEVYRIDKGHFTRQQASVQPLLFPLTSVKSWGPRESR</sequence>
<organism evidence="1 2">
    <name type="scientific">Pleurotus eryngii</name>
    <name type="common">Boletus of the steppes</name>
    <dbReference type="NCBI Taxonomy" id="5323"/>
    <lineage>
        <taxon>Eukaryota</taxon>
        <taxon>Fungi</taxon>
        <taxon>Dikarya</taxon>
        <taxon>Basidiomycota</taxon>
        <taxon>Agaricomycotina</taxon>
        <taxon>Agaricomycetes</taxon>
        <taxon>Agaricomycetidae</taxon>
        <taxon>Agaricales</taxon>
        <taxon>Pleurotineae</taxon>
        <taxon>Pleurotaceae</taxon>
        <taxon>Pleurotus</taxon>
    </lineage>
</organism>
<proteinExistence type="predicted"/>
<comment type="caution">
    <text evidence="1">The sequence shown here is derived from an EMBL/GenBank/DDBJ whole genome shotgun (WGS) entry which is preliminary data.</text>
</comment>
<dbReference type="EMBL" id="MU154580">
    <property type="protein sequence ID" value="KAF9493885.1"/>
    <property type="molecule type" value="Genomic_DNA"/>
</dbReference>
<protein>
    <submittedName>
        <fullName evidence="1">Uncharacterized protein</fullName>
    </submittedName>
</protein>
<reference evidence="1" key="1">
    <citation type="submission" date="2020-11" db="EMBL/GenBank/DDBJ databases">
        <authorList>
            <consortium name="DOE Joint Genome Institute"/>
            <person name="Ahrendt S."/>
            <person name="Riley R."/>
            <person name="Andreopoulos W."/>
            <person name="Labutti K."/>
            <person name="Pangilinan J."/>
            <person name="Ruiz-Duenas F.J."/>
            <person name="Barrasa J.M."/>
            <person name="Sanchez-Garcia M."/>
            <person name="Camarero S."/>
            <person name="Miyauchi S."/>
            <person name="Serrano A."/>
            <person name="Linde D."/>
            <person name="Babiker R."/>
            <person name="Drula E."/>
            <person name="Ayuso-Fernandez I."/>
            <person name="Pacheco R."/>
            <person name="Padilla G."/>
            <person name="Ferreira P."/>
            <person name="Barriuso J."/>
            <person name="Kellner H."/>
            <person name="Castanera R."/>
            <person name="Alfaro M."/>
            <person name="Ramirez L."/>
            <person name="Pisabarro A.G."/>
            <person name="Kuo A."/>
            <person name="Tritt A."/>
            <person name="Lipzen A."/>
            <person name="He G."/>
            <person name="Yan M."/>
            <person name="Ng V."/>
            <person name="Cullen D."/>
            <person name="Martin F."/>
            <person name="Rosso M.-N."/>
            <person name="Henrissat B."/>
            <person name="Hibbett D."/>
            <person name="Martinez A.T."/>
            <person name="Grigoriev I.V."/>
        </authorList>
    </citation>
    <scope>NUCLEOTIDE SEQUENCE</scope>
    <source>
        <strain evidence="1">ATCC 90797</strain>
    </source>
</reference>